<reference evidence="5" key="1">
    <citation type="submission" date="2025-08" db="UniProtKB">
        <authorList>
            <consortium name="RefSeq"/>
        </authorList>
    </citation>
    <scope>IDENTIFICATION</scope>
    <source>
        <tissue evidence="5">Whole sample</tissue>
    </source>
</reference>
<feature type="disulfide bond" evidence="2">
    <location>
        <begin position="49"/>
        <end position="64"/>
    </location>
</feature>
<gene>
    <name evidence="5" type="primary">LOC111118209</name>
</gene>
<organism evidence="4 5">
    <name type="scientific">Crassostrea virginica</name>
    <name type="common">Eastern oyster</name>
    <dbReference type="NCBI Taxonomy" id="6565"/>
    <lineage>
        <taxon>Eukaryota</taxon>
        <taxon>Metazoa</taxon>
        <taxon>Spiralia</taxon>
        <taxon>Lophotrochozoa</taxon>
        <taxon>Mollusca</taxon>
        <taxon>Bivalvia</taxon>
        <taxon>Autobranchia</taxon>
        <taxon>Pteriomorphia</taxon>
        <taxon>Ostreida</taxon>
        <taxon>Ostreoidea</taxon>
        <taxon>Ostreidae</taxon>
        <taxon>Crassostrea</taxon>
    </lineage>
</organism>
<name>A0A8B8CDL5_CRAVI</name>
<evidence type="ECO:0000256" key="2">
    <source>
        <dbReference type="PROSITE-ProRule" id="PRU00124"/>
    </source>
</evidence>
<dbReference type="SUPFAM" id="SSF57424">
    <property type="entry name" value="LDL receptor-like module"/>
    <property type="match status" value="2"/>
</dbReference>
<evidence type="ECO:0000256" key="1">
    <source>
        <dbReference type="ARBA" id="ARBA00023157"/>
    </source>
</evidence>
<keyword evidence="3" id="KW-0732">Signal</keyword>
<dbReference type="Gene3D" id="4.10.400.10">
    <property type="entry name" value="Low-density Lipoprotein Receptor"/>
    <property type="match status" value="2"/>
</dbReference>
<dbReference type="PRINTS" id="PR00261">
    <property type="entry name" value="LDLRECEPTOR"/>
</dbReference>
<dbReference type="InterPro" id="IPR002172">
    <property type="entry name" value="LDrepeatLR_classA_rpt"/>
</dbReference>
<evidence type="ECO:0000313" key="4">
    <source>
        <dbReference type="Proteomes" id="UP000694844"/>
    </source>
</evidence>
<dbReference type="OrthoDB" id="6111024at2759"/>
<evidence type="ECO:0000256" key="3">
    <source>
        <dbReference type="SAM" id="SignalP"/>
    </source>
</evidence>
<feature type="signal peptide" evidence="3">
    <location>
        <begin position="1"/>
        <end position="19"/>
    </location>
</feature>
<dbReference type="GO" id="GO:0043235">
    <property type="term" value="C:receptor complex"/>
    <property type="evidence" value="ECO:0007669"/>
    <property type="project" value="TreeGrafter"/>
</dbReference>
<accession>A0A8B8CDL5</accession>
<sequence>MTWARISLLVLCVVVAVSASPVSNQCPDEDDFMCMSDGQAACFPNNWKCDGEPDCDGNVDEHGCPPVTCEADEFSCDNTCIPATFVCDGDYDCYDNKDEATCPAV</sequence>
<dbReference type="RefSeq" id="XP_022313254.1">
    <property type="nucleotide sequence ID" value="XM_022457546.1"/>
</dbReference>
<comment type="caution">
    <text evidence="2">Lacks conserved residue(s) required for the propagation of feature annotation.</text>
</comment>
<feature type="disulfide bond" evidence="2">
    <location>
        <begin position="87"/>
        <end position="102"/>
    </location>
</feature>
<dbReference type="KEGG" id="cvn:111118209"/>
<dbReference type="PANTHER" id="PTHR22722:SF5">
    <property type="entry name" value="LOW-DENSITY LIPOPROTEIN RECEPTOR-RELATED PROTEIN 1B"/>
    <property type="match status" value="1"/>
</dbReference>
<feature type="chain" id="PRO_5034911062" evidence="3">
    <location>
        <begin position="20"/>
        <end position="105"/>
    </location>
</feature>
<dbReference type="GO" id="GO:0005041">
    <property type="term" value="F:low-density lipoprotein particle receptor activity"/>
    <property type="evidence" value="ECO:0007669"/>
    <property type="project" value="TreeGrafter"/>
</dbReference>
<dbReference type="AlphaFoldDB" id="A0A8B8CDL5"/>
<keyword evidence="4" id="KW-1185">Reference proteome</keyword>
<dbReference type="GO" id="GO:0005886">
    <property type="term" value="C:plasma membrane"/>
    <property type="evidence" value="ECO:0007669"/>
    <property type="project" value="TreeGrafter"/>
</dbReference>
<dbReference type="PROSITE" id="PS50068">
    <property type="entry name" value="LDLRA_2"/>
    <property type="match status" value="2"/>
</dbReference>
<dbReference type="InterPro" id="IPR036055">
    <property type="entry name" value="LDL_receptor-like_sf"/>
</dbReference>
<dbReference type="Pfam" id="PF00057">
    <property type="entry name" value="Ldl_recept_a"/>
    <property type="match status" value="2"/>
</dbReference>
<keyword evidence="1 2" id="KW-1015">Disulfide bond</keyword>
<dbReference type="PANTHER" id="PTHR22722">
    <property type="entry name" value="LOW-DENSITY LIPOPROTEIN RECEPTOR-RELATED PROTEIN 2-RELATED"/>
    <property type="match status" value="1"/>
</dbReference>
<dbReference type="GeneID" id="111118209"/>
<dbReference type="CDD" id="cd00112">
    <property type="entry name" value="LDLa"/>
    <property type="match status" value="1"/>
</dbReference>
<dbReference type="InterPro" id="IPR051221">
    <property type="entry name" value="LDLR-related"/>
</dbReference>
<proteinExistence type="predicted"/>
<evidence type="ECO:0000313" key="5">
    <source>
        <dbReference type="RefSeq" id="XP_022313254.1"/>
    </source>
</evidence>
<dbReference type="Proteomes" id="UP000694844">
    <property type="component" value="Chromosome 2"/>
</dbReference>
<protein>
    <submittedName>
        <fullName evidence="5">Low-density lipoprotein receptor-like</fullName>
    </submittedName>
</protein>
<dbReference type="SMART" id="SM00192">
    <property type="entry name" value="LDLa"/>
    <property type="match status" value="2"/>
</dbReference>